<reference evidence="4 5" key="1">
    <citation type="journal article" date="2021" name="Sci. Rep.">
        <title>Genome sequencing of the multicellular alga Astrephomene provides insights into convergent evolution of germ-soma differentiation.</title>
        <authorList>
            <person name="Yamashita S."/>
            <person name="Yamamoto K."/>
            <person name="Matsuzaki R."/>
            <person name="Suzuki S."/>
            <person name="Yamaguchi H."/>
            <person name="Hirooka S."/>
            <person name="Minakuchi Y."/>
            <person name="Miyagishima S."/>
            <person name="Kawachi M."/>
            <person name="Toyoda A."/>
            <person name="Nozaki H."/>
        </authorList>
    </citation>
    <scope>NUCLEOTIDE SEQUENCE [LARGE SCALE GENOMIC DNA]</scope>
    <source>
        <strain evidence="4 5">NIES-4017</strain>
    </source>
</reference>
<evidence type="ECO:0000256" key="1">
    <source>
        <dbReference type="ARBA" id="ARBA00009550"/>
    </source>
</evidence>
<comment type="caution">
    <text evidence="4">The sequence shown here is derived from an EMBL/GenBank/DDBJ whole genome shotgun (WGS) entry which is preliminary data.</text>
</comment>
<keyword evidence="5" id="KW-1185">Reference proteome</keyword>
<protein>
    <submittedName>
        <fullName evidence="4">Uncharacterized protein</fullName>
    </submittedName>
</protein>
<evidence type="ECO:0000256" key="2">
    <source>
        <dbReference type="SAM" id="Coils"/>
    </source>
</evidence>
<feature type="coiled-coil region" evidence="2">
    <location>
        <begin position="90"/>
        <end position="173"/>
    </location>
</feature>
<dbReference type="AlphaFoldDB" id="A0AAD3DTQ9"/>
<gene>
    <name evidence="4" type="ORF">Agub_g9722</name>
</gene>
<dbReference type="Proteomes" id="UP001054857">
    <property type="component" value="Unassembled WGS sequence"/>
</dbReference>
<feature type="compositionally biased region" description="Low complexity" evidence="3">
    <location>
        <begin position="14"/>
        <end position="33"/>
    </location>
</feature>
<feature type="region of interest" description="Disordered" evidence="3">
    <location>
        <begin position="1"/>
        <end position="64"/>
    </location>
</feature>
<evidence type="ECO:0000313" key="5">
    <source>
        <dbReference type="Proteomes" id="UP001054857"/>
    </source>
</evidence>
<accession>A0AAD3DTQ9</accession>
<organism evidence="4 5">
    <name type="scientific">Astrephomene gubernaculifera</name>
    <dbReference type="NCBI Taxonomy" id="47775"/>
    <lineage>
        <taxon>Eukaryota</taxon>
        <taxon>Viridiplantae</taxon>
        <taxon>Chlorophyta</taxon>
        <taxon>core chlorophytes</taxon>
        <taxon>Chlorophyceae</taxon>
        <taxon>CS clade</taxon>
        <taxon>Chlamydomonadales</taxon>
        <taxon>Astrephomenaceae</taxon>
        <taxon>Astrephomene</taxon>
    </lineage>
</organism>
<evidence type="ECO:0000256" key="3">
    <source>
        <dbReference type="SAM" id="MobiDB-lite"/>
    </source>
</evidence>
<proteinExistence type="inferred from homology"/>
<comment type="similarity">
    <text evidence="1">Belongs to the taxilin family.</text>
</comment>
<dbReference type="EMBL" id="BMAR01000021">
    <property type="protein sequence ID" value="GFR47920.1"/>
    <property type="molecule type" value="Genomic_DNA"/>
</dbReference>
<dbReference type="InterPro" id="IPR026183">
    <property type="entry name" value="Taxilin_fam"/>
</dbReference>
<dbReference type="PANTHER" id="PTHR16127:SF13">
    <property type="entry name" value="GH01188P"/>
    <property type="match status" value="1"/>
</dbReference>
<feature type="non-terminal residue" evidence="4">
    <location>
        <position position="1"/>
    </location>
</feature>
<dbReference type="PANTHER" id="PTHR16127">
    <property type="entry name" value="TAXILIN"/>
    <property type="match status" value="1"/>
</dbReference>
<dbReference type="Pfam" id="PF09728">
    <property type="entry name" value="Taxilin"/>
    <property type="match status" value="1"/>
</dbReference>
<evidence type="ECO:0000313" key="4">
    <source>
        <dbReference type="EMBL" id="GFR47920.1"/>
    </source>
</evidence>
<dbReference type="GO" id="GO:0019905">
    <property type="term" value="F:syntaxin binding"/>
    <property type="evidence" value="ECO:0007669"/>
    <property type="project" value="InterPro"/>
</dbReference>
<keyword evidence="2" id="KW-0175">Coiled coil</keyword>
<name>A0AAD3DTQ9_9CHLO</name>
<sequence>MADTAVDPVVVELESPTHSPHSSPEPQQSSGSPKAMVQSPRAHQELAAPSAKGKKAKSQDPSTDFVNVLSTRIEEIERAVAAGHGGPAEREAAKARKKQLREAIKFCSDRANSAEDRIAYIQQKYSQQLSELLRMERQVLELQRDHELLAKEKDKVQSELKKTNVLKDKLEELCRQLQK</sequence>